<comment type="catalytic activity">
    <reaction evidence="4">
        <text>L-alanine = D-alanine</text>
        <dbReference type="Rhea" id="RHEA:20249"/>
        <dbReference type="ChEBI" id="CHEBI:57416"/>
        <dbReference type="ChEBI" id="CHEBI:57972"/>
        <dbReference type="EC" id="5.1.1.1"/>
    </reaction>
</comment>
<feature type="modified residue" description="N6-(pyridoxal phosphate)lysine" evidence="4 5">
    <location>
        <position position="56"/>
    </location>
</feature>
<dbReference type="Proteomes" id="UP000515703">
    <property type="component" value="Chromosome"/>
</dbReference>
<dbReference type="AlphaFoldDB" id="A0A7I8DPQ7"/>
<dbReference type="InterPro" id="IPR001608">
    <property type="entry name" value="Ala_racemase_N"/>
</dbReference>
<dbReference type="InterPro" id="IPR009006">
    <property type="entry name" value="Ala_racemase/Decarboxylase_C"/>
</dbReference>
<organism evidence="8 9">
    <name type="scientific">Anaerocolumna chitinilytica</name>
    <dbReference type="NCBI Taxonomy" id="1727145"/>
    <lineage>
        <taxon>Bacteria</taxon>
        <taxon>Bacillati</taxon>
        <taxon>Bacillota</taxon>
        <taxon>Clostridia</taxon>
        <taxon>Lachnospirales</taxon>
        <taxon>Lachnospiraceae</taxon>
        <taxon>Anaerocolumna</taxon>
    </lineage>
</organism>
<reference evidence="8 9" key="1">
    <citation type="submission" date="2020-08" db="EMBL/GenBank/DDBJ databases">
        <title>Draft genome sequencing of an Anaerocolumna strain isolated from anoxic soil subjected to BSD treatment.</title>
        <authorList>
            <person name="Uek A."/>
            <person name="Tonouchi A."/>
        </authorList>
    </citation>
    <scope>NUCLEOTIDE SEQUENCE [LARGE SCALE GENOMIC DNA]</scope>
    <source>
        <strain evidence="8 9">CTTW</strain>
    </source>
</reference>
<dbReference type="SUPFAM" id="SSF50621">
    <property type="entry name" value="Alanine racemase C-terminal domain-like"/>
    <property type="match status" value="1"/>
</dbReference>
<dbReference type="Pfam" id="PF00842">
    <property type="entry name" value="Ala_racemase_C"/>
    <property type="match status" value="1"/>
</dbReference>
<keyword evidence="9" id="KW-1185">Reference proteome</keyword>
<comment type="similarity">
    <text evidence="4">Belongs to the alanine racemase family.</text>
</comment>
<dbReference type="InterPro" id="IPR029066">
    <property type="entry name" value="PLP-binding_barrel"/>
</dbReference>
<dbReference type="NCBIfam" id="NF033131">
    <property type="entry name" value="vanT-G-Cterm"/>
    <property type="match status" value="1"/>
</dbReference>
<dbReference type="SUPFAM" id="SSF51419">
    <property type="entry name" value="PLP-binding barrel"/>
    <property type="match status" value="1"/>
</dbReference>
<evidence type="ECO:0000256" key="5">
    <source>
        <dbReference type="PIRSR" id="PIRSR600821-50"/>
    </source>
</evidence>
<feature type="active site" description="Proton acceptor; specific for D-alanine" evidence="4">
    <location>
        <position position="56"/>
    </location>
</feature>
<reference evidence="8 9" key="2">
    <citation type="submission" date="2020-08" db="EMBL/GenBank/DDBJ databases">
        <authorList>
            <person name="Ueki A."/>
            <person name="Tonouchi A."/>
        </authorList>
    </citation>
    <scope>NUCLEOTIDE SEQUENCE [LARGE SCALE GENOMIC DNA]</scope>
    <source>
        <strain evidence="8 9">CTTW</strain>
    </source>
</reference>
<gene>
    <name evidence="8" type="ORF">bsdcttw_22920</name>
</gene>
<keyword evidence="2 4" id="KW-0663">Pyridoxal phosphate</keyword>
<evidence type="ECO:0000256" key="2">
    <source>
        <dbReference type="ARBA" id="ARBA00022898"/>
    </source>
</evidence>
<dbReference type="InterPro" id="IPR011079">
    <property type="entry name" value="Ala_racemase_C"/>
</dbReference>
<evidence type="ECO:0000256" key="3">
    <source>
        <dbReference type="ARBA" id="ARBA00023235"/>
    </source>
</evidence>
<accession>A0A7I8DPQ7</accession>
<proteinExistence type="inferred from homology"/>
<dbReference type="GO" id="GO:0030632">
    <property type="term" value="P:D-alanine biosynthetic process"/>
    <property type="evidence" value="ECO:0007669"/>
    <property type="project" value="UniProtKB-UniRule"/>
</dbReference>
<dbReference type="GO" id="GO:0008784">
    <property type="term" value="F:alanine racemase activity"/>
    <property type="evidence" value="ECO:0007669"/>
    <property type="project" value="UniProtKB-UniRule"/>
</dbReference>
<dbReference type="RefSeq" id="WP_185259519.1">
    <property type="nucleotide sequence ID" value="NZ_AP023368.1"/>
</dbReference>
<feature type="binding site" evidence="4 6">
    <location>
        <position position="150"/>
    </location>
    <ligand>
        <name>substrate</name>
    </ligand>
</feature>
<dbReference type="HAMAP" id="MF_01201">
    <property type="entry name" value="Ala_racemase"/>
    <property type="match status" value="1"/>
</dbReference>
<evidence type="ECO:0000313" key="8">
    <source>
        <dbReference type="EMBL" id="BCJ99251.1"/>
    </source>
</evidence>
<dbReference type="GO" id="GO:0005829">
    <property type="term" value="C:cytosol"/>
    <property type="evidence" value="ECO:0007669"/>
    <property type="project" value="TreeGrafter"/>
</dbReference>
<dbReference type="InterPro" id="IPR000821">
    <property type="entry name" value="Ala_racemase"/>
</dbReference>
<evidence type="ECO:0000259" key="7">
    <source>
        <dbReference type="SMART" id="SM01005"/>
    </source>
</evidence>
<protein>
    <recommendedName>
        <fullName evidence="4">Alanine racemase</fullName>
        <ecNumber evidence="4">5.1.1.1</ecNumber>
    </recommendedName>
</protein>
<comment type="function">
    <text evidence="4">Catalyzes the interconversion of L-alanine and D-alanine. May also act on other amino acids.</text>
</comment>
<dbReference type="Gene3D" id="2.40.37.10">
    <property type="entry name" value="Lyase, Ornithine Decarboxylase, Chain A, domain 1"/>
    <property type="match status" value="1"/>
</dbReference>
<name>A0A7I8DPQ7_9FIRM</name>
<dbReference type="Gene3D" id="3.20.20.10">
    <property type="entry name" value="Alanine racemase"/>
    <property type="match status" value="1"/>
</dbReference>
<feature type="binding site" evidence="4 6">
    <location>
        <position position="331"/>
    </location>
    <ligand>
        <name>substrate</name>
    </ligand>
</feature>
<evidence type="ECO:0000256" key="6">
    <source>
        <dbReference type="PIRSR" id="PIRSR600821-52"/>
    </source>
</evidence>
<dbReference type="InterPro" id="IPR020622">
    <property type="entry name" value="Ala_racemase_pyridoxalP-BS"/>
</dbReference>
<dbReference type="PANTHER" id="PTHR30511:SF0">
    <property type="entry name" value="ALANINE RACEMASE, CATABOLIC-RELATED"/>
    <property type="match status" value="1"/>
</dbReference>
<keyword evidence="3 4" id="KW-0413">Isomerase</keyword>
<feature type="domain" description="Alanine racemase C-terminal" evidence="7">
    <location>
        <begin position="261"/>
        <end position="390"/>
    </location>
</feature>
<dbReference type="EC" id="5.1.1.1" evidence="4"/>
<dbReference type="PRINTS" id="PR00992">
    <property type="entry name" value="ALARACEMASE"/>
</dbReference>
<feature type="active site" description="Proton acceptor; specific for L-alanine" evidence="4">
    <location>
        <position position="282"/>
    </location>
</feature>
<comment type="pathway">
    <text evidence="4">Amino-acid biosynthesis; D-alanine biosynthesis; D-alanine from L-alanine: step 1/1.</text>
</comment>
<dbReference type="EMBL" id="AP023368">
    <property type="protein sequence ID" value="BCJ99251.1"/>
    <property type="molecule type" value="Genomic_DNA"/>
</dbReference>
<dbReference type="SMART" id="SM01005">
    <property type="entry name" value="Ala_racemase_C"/>
    <property type="match status" value="1"/>
</dbReference>
<dbReference type="Pfam" id="PF01168">
    <property type="entry name" value="Ala_racemase_N"/>
    <property type="match status" value="1"/>
</dbReference>
<evidence type="ECO:0000256" key="1">
    <source>
        <dbReference type="ARBA" id="ARBA00001933"/>
    </source>
</evidence>
<sequence length="390" mass="43131">MLSTKIISEENNYHIIDRKESKDRAWISINSENLLNNVRELQKIMPLSCKLMAVVKANAYGHGSAMTASLLNKAGIFCFAVATLQEGIELRLQGIKGEILILGYTSPSLANELYEFQLTQTVIDSAHGRALIETALPLKVQIKIDTGMHRLGYAPEDIDNIMSIFKASNLRVMGVFTHLCVADSLEKEDIAFSKRQIDRFYRLVKELTLRKIQVPVHIQSTYGLLNYNKLSCDYARIGIGMYGTLSSARDKTILQPAISPVLSLHSRVALVRKVENDESIGYGRTYITEGERTVAVITIGYGDGYPRNLSEGRGQVIIKGVKVPIAGRICMDQLIVDITGVEGIHIGDIATLIGTEAEETISAGEVADEAETITNELLCRLGNRLPRMYV</sequence>
<comment type="cofactor">
    <cofactor evidence="1 4 5">
        <name>pyridoxal 5'-phosphate</name>
        <dbReference type="ChEBI" id="CHEBI:597326"/>
    </cofactor>
</comment>
<dbReference type="GO" id="GO:0030170">
    <property type="term" value="F:pyridoxal phosphate binding"/>
    <property type="evidence" value="ECO:0007669"/>
    <property type="project" value="UniProtKB-UniRule"/>
</dbReference>
<dbReference type="UniPathway" id="UPA00042">
    <property type="reaction ID" value="UER00497"/>
</dbReference>
<evidence type="ECO:0000256" key="4">
    <source>
        <dbReference type="HAMAP-Rule" id="MF_01201"/>
    </source>
</evidence>
<dbReference type="PANTHER" id="PTHR30511">
    <property type="entry name" value="ALANINE RACEMASE"/>
    <property type="match status" value="1"/>
</dbReference>
<dbReference type="KEGG" id="acht:bsdcttw_22920"/>
<dbReference type="FunFam" id="3.20.20.10:FF:000002">
    <property type="entry name" value="Alanine racemase"/>
    <property type="match status" value="1"/>
</dbReference>
<evidence type="ECO:0000313" key="9">
    <source>
        <dbReference type="Proteomes" id="UP000515703"/>
    </source>
</evidence>
<dbReference type="NCBIfam" id="TIGR00492">
    <property type="entry name" value="alr"/>
    <property type="match status" value="1"/>
</dbReference>
<dbReference type="PROSITE" id="PS00395">
    <property type="entry name" value="ALANINE_RACEMASE"/>
    <property type="match status" value="1"/>
</dbReference>